<dbReference type="EMBL" id="RDSM01000002">
    <property type="protein sequence ID" value="RXH56548.1"/>
    <property type="molecule type" value="Genomic_DNA"/>
</dbReference>
<dbReference type="OrthoDB" id="7559117at2"/>
<accession>A0A4Q0T3G3</accession>
<keyword evidence="2" id="KW-1185">Reference proteome</keyword>
<comment type="caution">
    <text evidence="1">The sequence shown here is derived from an EMBL/GenBank/DDBJ whole genome shotgun (WGS) entry which is preliminary data.</text>
</comment>
<evidence type="ECO:0000313" key="2">
    <source>
        <dbReference type="Proteomes" id="UP000289437"/>
    </source>
</evidence>
<evidence type="ECO:0000313" key="1">
    <source>
        <dbReference type="EMBL" id="RXH56548.1"/>
    </source>
</evidence>
<proteinExistence type="predicted"/>
<dbReference type="RefSeq" id="WP_128913987.1">
    <property type="nucleotide sequence ID" value="NZ_RDSM01000002.1"/>
</dbReference>
<dbReference type="Proteomes" id="UP000289437">
    <property type="component" value="Unassembled WGS sequence"/>
</dbReference>
<reference evidence="1 2" key="1">
    <citation type="submission" date="2018-11" db="EMBL/GenBank/DDBJ databases">
        <authorList>
            <person name="Mardanov A.V."/>
            <person name="Ravin N.V."/>
            <person name="Dedysh S.N."/>
        </authorList>
    </citation>
    <scope>NUCLEOTIDE SEQUENCE [LARGE SCALE GENOMIC DNA]</scope>
    <source>
        <strain evidence="1 2">AF10</strain>
    </source>
</reference>
<sequence>MLKASTRRIGWILMAATCGAAFGQRTGTESKGVTERRAQATALRDSFVKATVAAGMSCPIAPPKIVVEDVPGYASYDSATNTLKTGAWEQLTDDEKSRFFGMLGPGTTEDAARAEFEIGANHWVFVRELESWWLACRKVSEMGSAYAFESGVNRVEAAYWRQQNASVIEHMRGVFQIMQKNVPSPVPVGEGVEAYYDARYPDKFKGPPEYLWFQARMCLAVFDEKPSPTFAQALKDMSSSK</sequence>
<reference evidence="2" key="2">
    <citation type="submission" date="2019-02" db="EMBL/GenBank/DDBJ databases">
        <title>Granulicella sibirica sp. nov., a psychrotolerant acidobacterium isolated from an organic soil layer in forested tundra, West Siberia.</title>
        <authorList>
            <person name="Oshkin I.Y."/>
            <person name="Kulichevskaya I.S."/>
            <person name="Rijpstra W.I.C."/>
            <person name="Sinninghe Damste J.S."/>
            <person name="Rakitin A.L."/>
            <person name="Ravin N.V."/>
            <person name="Dedysh S.N."/>
        </authorList>
    </citation>
    <scope>NUCLEOTIDE SEQUENCE [LARGE SCALE GENOMIC DNA]</scope>
    <source>
        <strain evidence="2">AF10</strain>
    </source>
</reference>
<dbReference type="AlphaFoldDB" id="A0A4Q0T3G3"/>
<gene>
    <name evidence="1" type="ORF">GRAN_3405</name>
</gene>
<protein>
    <submittedName>
        <fullName evidence="1">Uncharacterized protein</fullName>
    </submittedName>
</protein>
<organism evidence="1 2">
    <name type="scientific">Granulicella sibirica</name>
    <dbReference type="NCBI Taxonomy" id="2479048"/>
    <lineage>
        <taxon>Bacteria</taxon>
        <taxon>Pseudomonadati</taxon>
        <taxon>Acidobacteriota</taxon>
        <taxon>Terriglobia</taxon>
        <taxon>Terriglobales</taxon>
        <taxon>Acidobacteriaceae</taxon>
        <taxon>Granulicella</taxon>
    </lineage>
</organism>
<name>A0A4Q0T3G3_9BACT</name>